<evidence type="ECO:0000313" key="3">
    <source>
        <dbReference type="EMBL" id="MDJ1499565.1"/>
    </source>
</evidence>
<evidence type="ECO:0000256" key="1">
    <source>
        <dbReference type="SAM" id="SignalP"/>
    </source>
</evidence>
<dbReference type="AlphaFoldDB" id="A0AAE3QY11"/>
<evidence type="ECO:0000313" key="4">
    <source>
        <dbReference type="Proteomes" id="UP001232063"/>
    </source>
</evidence>
<dbReference type="GO" id="GO:0008233">
    <property type="term" value="F:peptidase activity"/>
    <property type="evidence" value="ECO:0007669"/>
    <property type="project" value="UniProtKB-KW"/>
</dbReference>
<keyword evidence="4" id="KW-1185">Reference proteome</keyword>
<dbReference type="RefSeq" id="WP_314509095.1">
    <property type="nucleotide sequence ID" value="NZ_JASJOU010000001.1"/>
</dbReference>
<dbReference type="InterPro" id="IPR018728">
    <property type="entry name" value="DUF2268"/>
</dbReference>
<sequence>MKTILIALFFLQATFSFAETIADVKFNKGYDNIAVSKSSDLVLKLNLQKGVPYQVLVLQQGIDIMLILADETNPKIQEMDSPNGRFGFEILEFVPKETKLFTLTVRKFEEETNADKGVISFYIKKFTPKEIALKKQTEKELAIENTKNVLTLDIDHFWEAFDKLKICKNHWDSVMCIQNLYLDKATDGLKDFIRVRNFSAEGFVNTLTKLPKYYASVRPFTYESKKSEPLIQEVFDKLKDIYGNFKPFKVCFAIGIHNTGGTVSDRFILLGTEMITACKYVDFSELGDNWKPSDTQKEPNIPLSIRGIVAHECIHTQQKSKLSPNAVVCNQLNSCIHEGAANFIGELLTGTTNYSAVNEYGDSHENMLWDEFKSTLCSGNASNWLYNGNTVKDRPADLGYYIGYRISQAYYTNASDKRQAIIDIIDMDDPLTFLQKSGYDQQKKN</sequence>
<accession>A0AAE3QY11</accession>
<feature type="signal peptide" evidence="1">
    <location>
        <begin position="1"/>
        <end position="18"/>
    </location>
</feature>
<reference evidence="3" key="1">
    <citation type="submission" date="2023-05" db="EMBL/GenBank/DDBJ databases">
        <authorList>
            <person name="Zhang X."/>
        </authorList>
    </citation>
    <scope>NUCLEOTIDE SEQUENCE</scope>
    <source>
        <strain evidence="3">BD1B2-1</strain>
    </source>
</reference>
<feature type="chain" id="PRO_5042277394" evidence="1">
    <location>
        <begin position="19"/>
        <end position="445"/>
    </location>
</feature>
<dbReference type="Pfam" id="PF10026">
    <property type="entry name" value="DUF2268"/>
    <property type="match status" value="1"/>
</dbReference>
<protein>
    <submittedName>
        <fullName evidence="3">DUF2268 domain-containing putative Zn-dependent protease</fullName>
    </submittedName>
</protein>
<proteinExistence type="predicted"/>
<evidence type="ECO:0000259" key="2">
    <source>
        <dbReference type="Pfam" id="PF10026"/>
    </source>
</evidence>
<keyword evidence="3" id="KW-0378">Hydrolase</keyword>
<feature type="domain" description="DUF2268" evidence="2">
    <location>
        <begin position="304"/>
        <end position="417"/>
    </location>
</feature>
<comment type="caution">
    <text evidence="3">The sequence shown here is derived from an EMBL/GenBank/DDBJ whole genome shotgun (WGS) entry which is preliminary data.</text>
</comment>
<dbReference type="Proteomes" id="UP001232063">
    <property type="component" value="Unassembled WGS sequence"/>
</dbReference>
<keyword evidence="3" id="KW-0645">Protease</keyword>
<keyword evidence="1" id="KW-0732">Signal</keyword>
<dbReference type="EMBL" id="JASJOU010000001">
    <property type="protein sequence ID" value="MDJ1499565.1"/>
    <property type="molecule type" value="Genomic_DNA"/>
</dbReference>
<dbReference type="GO" id="GO:0006508">
    <property type="term" value="P:proteolysis"/>
    <property type="evidence" value="ECO:0007669"/>
    <property type="project" value="UniProtKB-KW"/>
</dbReference>
<gene>
    <name evidence="3" type="ORF">QNI22_02855</name>
</gene>
<organism evidence="3 4">
    <name type="scientific">Xanthocytophaga agilis</name>
    <dbReference type="NCBI Taxonomy" id="3048010"/>
    <lineage>
        <taxon>Bacteria</taxon>
        <taxon>Pseudomonadati</taxon>
        <taxon>Bacteroidota</taxon>
        <taxon>Cytophagia</taxon>
        <taxon>Cytophagales</taxon>
        <taxon>Rhodocytophagaceae</taxon>
        <taxon>Xanthocytophaga</taxon>
    </lineage>
</organism>
<name>A0AAE3QY11_9BACT</name>